<dbReference type="Proteomes" id="UP000499080">
    <property type="component" value="Unassembled WGS sequence"/>
</dbReference>
<sequence length="213" mass="23239">MGSGPAITHLTSGLAGHDMAKGTPVGAKARRLAPDKLIAAKQEFQKISIHKKGICSPSTSCWANPLVMHKRLARLVCVPRIRLISSAVLFEAKDDKTLLMKILQDLAWLIEIEIFHVCITGGFQGLRPAVRSYPNVICRSSSILHRGYPIAALAHSAGSQMAEGHAILISGGNGDKYVRGGFPLQSPRRRISTGQRMRNFTVMYFRSLPGENL</sequence>
<organism evidence="1 2">
    <name type="scientific">Araneus ventricosus</name>
    <name type="common">Orbweaver spider</name>
    <name type="synonym">Epeira ventricosa</name>
    <dbReference type="NCBI Taxonomy" id="182803"/>
    <lineage>
        <taxon>Eukaryota</taxon>
        <taxon>Metazoa</taxon>
        <taxon>Ecdysozoa</taxon>
        <taxon>Arthropoda</taxon>
        <taxon>Chelicerata</taxon>
        <taxon>Arachnida</taxon>
        <taxon>Araneae</taxon>
        <taxon>Araneomorphae</taxon>
        <taxon>Entelegynae</taxon>
        <taxon>Araneoidea</taxon>
        <taxon>Araneidae</taxon>
        <taxon>Araneus</taxon>
    </lineage>
</organism>
<proteinExistence type="predicted"/>
<evidence type="ECO:0000313" key="2">
    <source>
        <dbReference type="Proteomes" id="UP000499080"/>
    </source>
</evidence>
<reference evidence="1 2" key="1">
    <citation type="journal article" date="2019" name="Sci. Rep.">
        <title>Orb-weaving spider Araneus ventricosus genome elucidates the spidroin gene catalogue.</title>
        <authorList>
            <person name="Kono N."/>
            <person name="Nakamura H."/>
            <person name="Ohtoshi R."/>
            <person name="Moran D.A.P."/>
            <person name="Shinohara A."/>
            <person name="Yoshida Y."/>
            <person name="Fujiwara M."/>
            <person name="Mori M."/>
            <person name="Tomita M."/>
            <person name="Arakawa K."/>
        </authorList>
    </citation>
    <scope>NUCLEOTIDE SEQUENCE [LARGE SCALE GENOMIC DNA]</scope>
</reference>
<comment type="caution">
    <text evidence="1">The sequence shown here is derived from an EMBL/GenBank/DDBJ whole genome shotgun (WGS) entry which is preliminary data.</text>
</comment>
<name>A0A4Y2JVH1_ARAVE</name>
<accession>A0A4Y2JVH1</accession>
<dbReference type="EMBL" id="BGPR01003905">
    <property type="protein sequence ID" value="GBM93785.1"/>
    <property type="molecule type" value="Genomic_DNA"/>
</dbReference>
<evidence type="ECO:0000313" key="1">
    <source>
        <dbReference type="EMBL" id="GBM93785.1"/>
    </source>
</evidence>
<protein>
    <submittedName>
        <fullName evidence="1">Uncharacterized protein</fullName>
    </submittedName>
</protein>
<dbReference type="AlphaFoldDB" id="A0A4Y2JVH1"/>
<keyword evidence="2" id="KW-1185">Reference proteome</keyword>
<dbReference type="OrthoDB" id="41323at2759"/>
<gene>
    <name evidence="1" type="ORF">AVEN_252749_1</name>
</gene>